<dbReference type="EMBL" id="CVTD020000025">
    <property type="protein sequence ID" value="CRZ35484.1"/>
    <property type="molecule type" value="Genomic_DNA"/>
</dbReference>
<accession>A0A0H5SJ11</accession>
<keyword evidence="1" id="KW-0812">Transmembrane</keyword>
<dbReference type="RefSeq" id="WP_103203562.1">
    <property type="nucleotide sequence ID" value="NZ_CVTD020000025.1"/>
</dbReference>
<evidence type="ECO:0000313" key="2">
    <source>
        <dbReference type="EMBL" id="CRZ35484.1"/>
    </source>
</evidence>
<feature type="transmembrane region" description="Helical" evidence="1">
    <location>
        <begin position="137"/>
        <end position="157"/>
    </location>
</feature>
<name>A0A0H5SJ11_HERHM</name>
<dbReference type="OrthoDB" id="258743at2"/>
<keyword evidence="1" id="KW-0472">Membrane</keyword>
<reference evidence="2 3" key="1">
    <citation type="submission" date="2015-06" db="EMBL/GenBank/DDBJ databases">
        <authorList>
            <person name="Wibberg Daniel"/>
        </authorList>
    </citation>
    <scope>NUCLEOTIDE SEQUENCE [LARGE SCALE GENOMIC DNA]</scope>
    <source>
        <strain evidence="2 3">T3/55T</strain>
    </source>
</reference>
<keyword evidence="3" id="KW-1185">Reference proteome</keyword>
<protein>
    <submittedName>
        <fullName evidence="2">Putative membrane protein</fullName>
    </submittedName>
</protein>
<keyword evidence="1" id="KW-1133">Transmembrane helix</keyword>
<gene>
    <name evidence="2" type="ORF">HHT355_2295</name>
</gene>
<dbReference type="Proteomes" id="UP000236497">
    <property type="component" value="Unassembled WGS sequence"/>
</dbReference>
<sequence>MVIPGFIISILTFPGVIVHELAHQIFCYLCGIKVIEVKYFQFKNPNGYVIHESTDHPGKVFLTSVGPFIINTLLGCLIILPASIEFFAFKVRTDFINIILVWAGFSILMHAFPSTVDAKAMIKHILKNKNIGIIPKILTAPIIGLIYIGAVGSVFWLDAVYAATVAMLLPNILV</sequence>
<feature type="transmembrane region" description="Helical" evidence="1">
    <location>
        <begin position="68"/>
        <end position="89"/>
    </location>
</feature>
<dbReference type="AlphaFoldDB" id="A0A0H5SJ11"/>
<organism evidence="2 3">
    <name type="scientific">Herbinix hemicellulosilytica</name>
    <dbReference type="NCBI Taxonomy" id="1564487"/>
    <lineage>
        <taxon>Bacteria</taxon>
        <taxon>Bacillati</taxon>
        <taxon>Bacillota</taxon>
        <taxon>Clostridia</taxon>
        <taxon>Lachnospirales</taxon>
        <taxon>Lachnospiraceae</taxon>
        <taxon>Herbinix</taxon>
    </lineage>
</organism>
<feature type="transmembrane region" description="Helical" evidence="1">
    <location>
        <begin position="95"/>
        <end position="116"/>
    </location>
</feature>
<evidence type="ECO:0000313" key="3">
    <source>
        <dbReference type="Proteomes" id="UP000236497"/>
    </source>
</evidence>
<evidence type="ECO:0000256" key="1">
    <source>
        <dbReference type="SAM" id="Phobius"/>
    </source>
</evidence>
<proteinExistence type="predicted"/>